<dbReference type="OrthoDB" id="551672at2759"/>
<comment type="subcellular location">
    <subcellularLocation>
        <location evidence="1">Nucleus</location>
    </subcellularLocation>
</comment>
<feature type="compositionally biased region" description="Low complexity" evidence="6">
    <location>
        <begin position="7"/>
        <end position="19"/>
    </location>
</feature>
<evidence type="ECO:0000313" key="8">
    <source>
        <dbReference type="EMBL" id="EPS68637.1"/>
    </source>
</evidence>
<name>S8E860_9LAMI</name>
<dbReference type="PROSITE" id="PS00036">
    <property type="entry name" value="BZIP_BASIC"/>
    <property type="match status" value="1"/>
</dbReference>
<dbReference type="EMBL" id="AUSU01002514">
    <property type="protein sequence ID" value="EPS68637.1"/>
    <property type="molecule type" value="Genomic_DNA"/>
</dbReference>
<accession>S8E860</accession>
<keyword evidence="5" id="KW-0539">Nucleus</keyword>
<dbReference type="CDD" id="cd14702">
    <property type="entry name" value="bZIP_plant_GBF1"/>
    <property type="match status" value="1"/>
</dbReference>
<dbReference type="PANTHER" id="PTHR45764:SF31">
    <property type="entry name" value="BASIC LEUCINE ZIPPER 1"/>
    <property type="match status" value="1"/>
</dbReference>
<evidence type="ECO:0000256" key="6">
    <source>
        <dbReference type="SAM" id="MobiDB-lite"/>
    </source>
</evidence>
<evidence type="ECO:0000313" key="9">
    <source>
        <dbReference type="Proteomes" id="UP000015453"/>
    </source>
</evidence>
<dbReference type="GO" id="GO:0000976">
    <property type="term" value="F:transcription cis-regulatory region binding"/>
    <property type="evidence" value="ECO:0007669"/>
    <property type="project" value="TreeGrafter"/>
</dbReference>
<dbReference type="GO" id="GO:0045893">
    <property type="term" value="P:positive regulation of DNA-templated transcription"/>
    <property type="evidence" value="ECO:0007669"/>
    <property type="project" value="TreeGrafter"/>
</dbReference>
<feature type="non-terminal residue" evidence="8">
    <location>
        <position position="102"/>
    </location>
</feature>
<dbReference type="GO" id="GO:0005634">
    <property type="term" value="C:nucleus"/>
    <property type="evidence" value="ECO:0007669"/>
    <property type="project" value="UniProtKB-SubCell"/>
</dbReference>
<feature type="region of interest" description="Disordered" evidence="6">
    <location>
        <begin position="1"/>
        <end position="47"/>
    </location>
</feature>
<reference evidence="8 9" key="1">
    <citation type="journal article" date="2013" name="BMC Genomics">
        <title>The miniature genome of a carnivorous plant Genlisea aurea contains a low number of genes and short non-coding sequences.</title>
        <authorList>
            <person name="Leushkin E.V."/>
            <person name="Sutormin R.A."/>
            <person name="Nabieva E.R."/>
            <person name="Penin A.A."/>
            <person name="Kondrashov A.S."/>
            <person name="Logacheva M.D."/>
        </authorList>
    </citation>
    <scope>NUCLEOTIDE SEQUENCE [LARGE SCALE GENOMIC DNA]</scope>
</reference>
<keyword evidence="2" id="KW-0805">Transcription regulation</keyword>
<dbReference type="GO" id="GO:0003700">
    <property type="term" value="F:DNA-binding transcription factor activity"/>
    <property type="evidence" value="ECO:0007669"/>
    <property type="project" value="InterPro"/>
</dbReference>
<evidence type="ECO:0000256" key="4">
    <source>
        <dbReference type="ARBA" id="ARBA00023163"/>
    </source>
</evidence>
<evidence type="ECO:0000256" key="2">
    <source>
        <dbReference type="ARBA" id="ARBA00023015"/>
    </source>
</evidence>
<comment type="caution">
    <text evidence="8">The sequence shown here is derived from an EMBL/GenBank/DDBJ whole genome shotgun (WGS) entry which is preliminary data.</text>
</comment>
<proteinExistence type="predicted"/>
<dbReference type="Proteomes" id="UP000015453">
    <property type="component" value="Unassembled WGS sequence"/>
</dbReference>
<dbReference type="Gene3D" id="1.20.5.170">
    <property type="match status" value="1"/>
</dbReference>
<dbReference type="PANTHER" id="PTHR45764">
    <property type="entry name" value="BZIP TRANSCRIPTION FACTOR 44"/>
    <property type="match status" value="1"/>
</dbReference>
<dbReference type="InterPro" id="IPR004827">
    <property type="entry name" value="bZIP"/>
</dbReference>
<dbReference type="AlphaFoldDB" id="S8E860"/>
<dbReference type="Pfam" id="PF00170">
    <property type="entry name" value="bZIP_1"/>
    <property type="match status" value="1"/>
</dbReference>
<dbReference type="SUPFAM" id="SSF57959">
    <property type="entry name" value="Leucine zipper domain"/>
    <property type="match status" value="1"/>
</dbReference>
<dbReference type="PROSITE" id="PS50217">
    <property type="entry name" value="BZIP"/>
    <property type="match status" value="1"/>
</dbReference>
<keyword evidence="4" id="KW-0804">Transcription</keyword>
<dbReference type="FunFam" id="1.20.5.170:FF:000020">
    <property type="entry name" value="BZIP transcription factor"/>
    <property type="match status" value="1"/>
</dbReference>
<keyword evidence="9" id="KW-1185">Reference proteome</keyword>
<organism evidence="8 9">
    <name type="scientific">Genlisea aurea</name>
    <dbReference type="NCBI Taxonomy" id="192259"/>
    <lineage>
        <taxon>Eukaryota</taxon>
        <taxon>Viridiplantae</taxon>
        <taxon>Streptophyta</taxon>
        <taxon>Embryophyta</taxon>
        <taxon>Tracheophyta</taxon>
        <taxon>Spermatophyta</taxon>
        <taxon>Magnoliopsida</taxon>
        <taxon>eudicotyledons</taxon>
        <taxon>Gunneridae</taxon>
        <taxon>Pentapetalae</taxon>
        <taxon>asterids</taxon>
        <taxon>lamiids</taxon>
        <taxon>Lamiales</taxon>
        <taxon>Lentibulariaceae</taxon>
        <taxon>Genlisea</taxon>
    </lineage>
</organism>
<evidence type="ECO:0000256" key="3">
    <source>
        <dbReference type="ARBA" id="ARBA00023125"/>
    </source>
</evidence>
<protein>
    <submittedName>
        <fullName evidence="8">Ocs element-binding factor 1</fullName>
    </submittedName>
</protein>
<sequence length="102" mass="12048">MSSRKINSSSSNSSSSDDSVAVADEKRLKRMLSNRESARRSRMKRERHIQELNDQVTYYRIRNMEIDKKCREMMGRYASVESENGMLRSQGEELKRWLVLLE</sequence>
<evidence type="ECO:0000256" key="5">
    <source>
        <dbReference type="ARBA" id="ARBA00023242"/>
    </source>
</evidence>
<evidence type="ECO:0000256" key="1">
    <source>
        <dbReference type="ARBA" id="ARBA00004123"/>
    </source>
</evidence>
<keyword evidence="3" id="KW-0238">DNA-binding</keyword>
<dbReference type="GO" id="GO:0046982">
    <property type="term" value="F:protein heterodimerization activity"/>
    <property type="evidence" value="ECO:0007669"/>
    <property type="project" value="UniProtKB-ARBA"/>
</dbReference>
<evidence type="ECO:0000259" key="7">
    <source>
        <dbReference type="PROSITE" id="PS50217"/>
    </source>
</evidence>
<dbReference type="SMART" id="SM00338">
    <property type="entry name" value="BRLZ"/>
    <property type="match status" value="1"/>
</dbReference>
<dbReference type="InterPro" id="IPR046347">
    <property type="entry name" value="bZIP_sf"/>
</dbReference>
<feature type="domain" description="BZIP" evidence="7">
    <location>
        <begin position="24"/>
        <end position="87"/>
    </location>
</feature>
<dbReference type="InterPro" id="IPR045314">
    <property type="entry name" value="bZIP_plant_GBF1"/>
</dbReference>
<gene>
    <name evidence="8" type="ORF">M569_06133</name>
</gene>